<dbReference type="SUPFAM" id="SSF56266">
    <property type="entry name" value="DmpA/ArgJ-like"/>
    <property type="match status" value="1"/>
</dbReference>
<feature type="binding site" evidence="8">
    <location>
        <position position="428"/>
    </location>
    <ligand>
        <name>substrate</name>
    </ligand>
</feature>
<dbReference type="GO" id="GO:0004358">
    <property type="term" value="F:L-glutamate N-acetyltransferase activity, acting on acetyl-L-ornithine as donor"/>
    <property type="evidence" value="ECO:0007669"/>
    <property type="project" value="UniProtKB-UniRule"/>
</dbReference>
<dbReference type="EC" id="2.3.1.35" evidence="8"/>
<dbReference type="InterPro" id="IPR042195">
    <property type="entry name" value="ArgJ_beta_C"/>
</dbReference>
<evidence type="ECO:0000256" key="2">
    <source>
        <dbReference type="ARBA" id="ARBA00011475"/>
    </source>
</evidence>
<dbReference type="UniPathway" id="UPA00068">
    <property type="reaction ID" value="UER00106"/>
</dbReference>
<keyword evidence="5 8" id="KW-0808">Transferase</keyword>
<comment type="pathway">
    <text evidence="8">Amino-acid biosynthesis; L-arginine biosynthesis; N(2)-acetyl-L-ornithine from L-glutamate: step 1/4.</text>
</comment>
<comment type="pathway">
    <text evidence="8">Amino-acid biosynthesis; L-arginine biosynthesis; L-ornithine and N-acetyl-L-glutamate from L-glutamate and N(2)-acetyl-L-ornithine (cyclic): step 1/1.</text>
</comment>
<evidence type="ECO:0000256" key="7">
    <source>
        <dbReference type="ARBA" id="ARBA00023315"/>
    </source>
</evidence>
<gene>
    <name evidence="8" type="primary">argJ</name>
    <name evidence="10" type="ORF">IMCC14465_15900</name>
</gene>
<dbReference type="PANTHER" id="PTHR23100:SF0">
    <property type="entry name" value="ARGININE BIOSYNTHESIS BIFUNCTIONAL PROTEIN ARGJ, MITOCHONDRIAL"/>
    <property type="match status" value="1"/>
</dbReference>
<feature type="binding site" evidence="8">
    <location>
        <position position="211"/>
    </location>
    <ligand>
        <name>substrate</name>
    </ligand>
</feature>
<evidence type="ECO:0000256" key="9">
    <source>
        <dbReference type="SAM" id="MobiDB-lite"/>
    </source>
</evidence>
<dbReference type="NCBIfam" id="TIGR00120">
    <property type="entry name" value="ArgJ"/>
    <property type="match status" value="1"/>
</dbReference>
<dbReference type="CDD" id="cd02152">
    <property type="entry name" value="OAT"/>
    <property type="match status" value="1"/>
</dbReference>
<comment type="caution">
    <text evidence="10">The sequence shown here is derived from an EMBL/GenBank/DDBJ whole genome shotgun (WGS) entry which is preliminary data.</text>
</comment>
<sequence length="428" mass="45201">MPKLKTNMTTNTTKKPMLKKSPLAPKSFPKMPVIDGLWLGAGETGTKYKGRPDVMLVAVGKKSAIAGALTKSSMPSAAVEWCRSLLPKGKIRGLVVNAGNANAFTGKTGDKANYQLAAGAAKALNVLPEEVFVASTGVIGEDLKTPPLLKTLTGLADGGLSPTAWQNCARAIMTTDTFPKGVTRTTKIGSVEVNLNGIAKGSGMIAPDMATMLAFFFTDADLPPSVLRQLIGDNLPSSFNAITVDSDTSTSDTVLLIASGARKISGKPIRSIKDVRLKGFAKILKEAMQDLAQQIVRDGEGATKFITVNVNGAADDASARLIALAIANSPLVKTAIAGEDPNWGRVVMAVGKSGEPADRDRLQVKIGKFNIAKNGRVIANYDERPVAKYMKGREIDISVDVGIGKGSAKVWTSDLTHEYISINADYRS</sequence>
<feature type="site" description="Involved in the stabilization of negative charge on the oxyanion by the formation of the oxyanion hole" evidence="8">
    <location>
        <position position="136"/>
    </location>
</feature>
<dbReference type="EMBL" id="ALYF01000006">
    <property type="protein sequence ID" value="EJW20703.1"/>
    <property type="molecule type" value="Genomic_DNA"/>
</dbReference>
<dbReference type="GO" id="GO:0006592">
    <property type="term" value="P:ornithine biosynthetic process"/>
    <property type="evidence" value="ECO:0007669"/>
    <property type="project" value="TreeGrafter"/>
</dbReference>
<feature type="chain" id="PRO_5023469021" description="Arginine biosynthesis bifunctional protein ArgJ beta chain" evidence="8">
    <location>
        <begin position="211"/>
        <end position="428"/>
    </location>
</feature>
<keyword evidence="8" id="KW-0963">Cytoplasm</keyword>
<evidence type="ECO:0000256" key="6">
    <source>
        <dbReference type="ARBA" id="ARBA00022813"/>
    </source>
</evidence>
<dbReference type="STRING" id="1220535.IMCC14465_15900"/>
<keyword evidence="8" id="KW-0511">Multifunctional enzyme</keyword>
<dbReference type="PANTHER" id="PTHR23100">
    <property type="entry name" value="ARGININE BIOSYNTHESIS BIFUNCTIONAL PROTEIN ARGJ"/>
    <property type="match status" value="1"/>
</dbReference>
<accession>J9DEY9</accession>
<keyword evidence="6 8" id="KW-0068">Autocatalytic cleavage</keyword>
<dbReference type="Proteomes" id="UP000004836">
    <property type="component" value="Unassembled WGS sequence"/>
</dbReference>
<reference evidence="10 11" key="1">
    <citation type="journal article" date="2012" name="J. Bacteriol.">
        <title>Genome Sequence of Strain IMCC14465, Isolated from the East Sea, Belonging to the PS1 Clade of Alphaproteobacteria.</title>
        <authorList>
            <person name="Yang S.J."/>
            <person name="Kang I."/>
            <person name="Cho J.C."/>
        </authorList>
    </citation>
    <scope>NUCLEOTIDE SEQUENCE [LARGE SCALE GENOMIC DNA]</scope>
    <source>
        <strain evidence="10 11">IMCC14465</strain>
    </source>
</reference>
<keyword evidence="4 8" id="KW-0028">Amino-acid biosynthesis</keyword>
<comment type="catalytic activity">
    <reaction evidence="8">
        <text>L-glutamate + acetyl-CoA = N-acetyl-L-glutamate + CoA + H(+)</text>
        <dbReference type="Rhea" id="RHEA:24292"/>
        <dbReference type="ChEBI" id="CHEBI:15378"/>
        <dbReference type="ChEBI" id="CHEBI:29985"/>
        <dbReference type="ChEBI" id="CHEBI:44337"/>
        <dbReference type="ChEBI" id="CHEBI:57287"/>
        <dbReference type="ChEBI" id="CHEBI:57288"/>
        <dbReference type="EC" id="2.3.1.1"/>
    </reaction>
</comment>
<feature type="compositionally biased region" description="Low complexity" evidence="9">
    <location>
        <begin position="1"/>
        <end position="15"/>
    </location>
</feature>
<dbReference type="InterPro" id="IPR002813">
    <property type="entry name" value="Arg_biosynth_ArgJ"/>
</dbReference>
<dbReference type="NCBIfam" id="NF003802">
    <property type="entry name" value="PRK05388.1"/>
    <property type="match status" value="1"/>
</dbReference>
<dbReference type="GO" id="GO:0004042">
    <property type="term" value="F:L-glutamate N-acetyltransferase activity"/>
    <property type="evidence" value="ECO:0007669"/>
    <property type="project" value="UniProtKB-UniRule"/>
</dbReference>
<keyword evidence="7 8" id="KW-0012">Acyltransferase</keyword>
<feature type="binding site" evidence="8">
    <location>
        <position position="174"/>
    </location>
    <ligand>
        <name>substrate</name>
    </ligand>
</feature>
<dbReference type="HAMAP" id="MF_01106">
    <property type="entry name" value="ArgJ"/>
    <property type="match status" value="1"/>
</dbReference>
<feature type="binding site" evidence="8">
    <location>
        <position position="200"/>
    </location>
    <ligand>
        <name>substrate</name>
    </ligand>
</feature>
<comment type="function">
    <text evidence="8">Catalyzes two activities which are involved in the cyclic version of arginine biosynthesis: the synthesis of N-acetylglutamate from glutamate and acetyl-CoA as the acetyl donor, and of ornithine by transacetylation between N(2)-acetylornithine and glutamate.</text>
</comment>
<comment type="similarity">
    <text evidence="1 8">Belongs to the ArgJ family.</text>
</comment>
<feature type="binding site" evidence="8">
    <location>
        <position position="300"/>
    </location>
    <ligand>
        <name>substrate</name>
    </ligand>
</feature>
<evidence type="ECO:0000256" key="3">
    <source>
        <dbReference type="ARBA" id="ARBA00022571"/>
    </source>
</evidence>
<evidence type="ECO:0000313" key="11">
    <source>
        <dbReference type="Proteomes" id="UP000004836"/>
    </source>
</evidence>
<evidence type="ECO:0000256" key="8">
    <source>
        <dbReference type="HAMAP-Rule" id="MF_01106"/>
    </source>
</evidence>
<evidence type="ECO:0000256" key="4">
    <source>
        <dbReference type="ARBA" id="ARBA00022605"/>
    </source>
</evidence>
<keyword evidence="3 8" id="KW-0055">Arginine biosynthesis</keyword>
<keyword evidence="11" id="KW-1185">Reference proteome</keyword>
<feature type="site" description="Cleavage; by autolysis" evidence="8">
    <location>
        <begin position="210"/>
        <end position="211"/>
    </location>
</feature>
<feature type="chain" id="PRO_5023469022" description="Arginine biosynthesis bifunctional protein ArgJ alpha chain" evidence="8">
    <location>
        <begin position="1"/>
        <end position="210"/>
    </location>
</feature>
<comment type="subunit">
    <text evidence="2 8">Heterotetramer of two alpha and two beta chains.</text>
</comment>
<dbReference type="PATRIC" id="fig|1220535.3.peg.1582"/>
<dbReference type="FunFam" id="3.10.20.340:FF:000001">
    <property type="entry name" value="Arginine biosynthesis bifunctional protein ArgJ, chloroplastic"/>
    <property type="match status" value="1"/>
</dbReference>
<organism evidence="10 11">
    <name type="scientific">alpha proteobacterium IMCC14465</name>
    <dbReference type="NCBI Taxonomy" id="1220535"/>
    <lineage>
        <taxon>Bacteria</taxon>
        <taxon>Pseudomonadati</taxon>
        <taxon>Pseudomonadota</taxon>
        <taxon>Alphaproteobacteria</taxon>
        <taxon>PS1 clade</taxon>
    </lineage>
</organism>
<dbReference type="Pfam" id="PF01960">
    <property type="entry name" value="ArgJ"/>
    <property type="match status" value="1"/>
</dbReference>
<protein>
    <recommendedName>
        <fullName evidence="8">Arginine biosynthesis bifunctional protein ArgJ</fullName>
    </recommendedName>
    <domain>
        <recommendedName>
            <fullName evidence="8">Glutamate N-acetyltransferase</fullName>
            <ecNumber evidence="8">2.3.1.35</ecNumber>
        </recommendedName>
        <alternativeName>
            <fullName evidence="8">Ornithine acetyltransferase</fullName>
            <shortName evidence="8">OATase</shortName>
        </alternativeName>
        <alternativeName>
            <fullName evidence="8">Ornithine transacetylase</fullName>
        </alternativeName>
    </domain>
    <domain>
        <recommendedName>
            <fullName evidence="8">Amino-acid acetyltransferase</fullName>
            <ecNumber evidence="8">2.3.1.1</ecNumber>
        </recommendedName>
        <alternativeName>
            <fullName evidence="8">N-acetylglutamate synthase</fullName>
            <shortName evidence="8">AGSase</shortName>
        </alternativeName>
    </domain>
    <component>
        <recommendedName>
            <fullName evidence="8">Arginine biosynthesis bifunctional protein ArgJ alpha chain</fullName>
        </recommendedName>
    </component>
    <component>
        <recommendedName>
            <fullName evidence="8">Arginine biosynthesis bifunctional protein ArgJ beta chain</fullName>
        </recommendedName>
    </component>
</protein>
<evidence type="ECO:0000256" key="1">
    <source>
        <dbReference type="ARBA" id="ARBA00006774"/>
    </source>
</evidence>
<name>J9DEY9_9PROT</name>
<comment type="catalytic activity">
    <reaction evidence="8">
        <text>N(2)-acetyl-L-ornithine + L-glutamate = N-acetyl-L-glutamate + L-ornithine</text>
        <dbReference type="Rhea" id="RHEA:15349"/>
        <dbReference type="ChEBI" id="CHEBI:29985"/>
        <dbReference type="ChEBI" id="CHEBI:44337"/>
        <dbReference type="ChEBI" id="CHEBI:46911"/>
        <dbReference type="ChEBI" id="CHEBI:57805"/>
        <dbReference type="EC" id="2.3.1.35"/>
    </reaction>
</comment>
<feature type="active site" description="Nucleophile" evidence="8">
    <location>
        <position position="211"/>
    </location>
</feature>
<dbReference type="Gene3D" id="3.60.70.12">
    <property type="entry name" value="L-amino peptidase D-ALA esterase/amidase"/>
    <property type="match status" value="1"/>
</dbReference>
<feature type="binding site" evidence="8">
    <location>
        <position position="423"/>
    </location>
    <ligand>
        <name>substrate</name>
    </ligand>
</feature>
<proteinExistence type="inferred from homology"/>
<feature type="site" description="Involved in the stabilization of negative charge on the oxyanion by the formation of the oxyanion hole" evidence="8">
    <location>
        <position position="137"/>
    </location>
</feature>
<evidence type="ECO:0000256" key="5">
    <source>
        <dbReference type="ARBA" id="ARBA00022679"/>
    </source>
</evidence>
<dbReference type="InterPro" id="IPR016117">
    <property type="entry name" value="ArgJ-like_dom_sf"/>
</dbReference>
<feature type="region of interest" description="Disordered" evidence="9">
    <location>
        <begin position="1"/>
        <end position="22"/>
    </location>
</feature>
<comment type="subcellular location">
    <subcellularLocation>
        <location evidence="8">Cytoplasm</location>
    </subcellularLocation>
</comment>
<dbReference type="AlphaFoldDB" id="J9DEY9"/>
<dbReference type="Gene3D" id="3.10.20.340">
    <property type="entry name" value="ArgJ beta chain, C-terminal domain"/>
    <property type="match status" value="1"/>
</dbReference>
<dbReference type="GO" id="GO:0005737">
    <property type="term" value="C:cytoplasm"/>
    <property type="evidence" value="ECO:0007669"/>
    <property type="project" value="UniProtKB-SubCell"/>
</dbReference>
<dbReference type="eggNOG" id="COG1364">
    <property type="taxonomic scope" value="Bacteria"/>
</dbReference>
<dbReference type="EC" id="2.3.1.1" evidence="8"/>
<dbReference type="GO" id="GO:0006526">
    <property type="term" value="P:L-arginine biosynthetic process"/>
    <property type="evidence" value="ECO:0007669"/>
    <property type="project" value="UniProtKB-UniRule"/>
</dbReference>
<evidence type="ECO:0000313" key="10">
    <source>
        <dbReference type="EMBL" id="EJW20703.1"/>
    </source>
</evidence>